<keyword evidence="4 9" id="KW-0812">Transmembrane</keyword>
<dbReference type="GeneID" id="3126073"/>
<evidence type="ECO:0000256" key="9">
    <source>
        <dbReference type="SAM" id="Phobius"/>
    </source>
</evidence>
<evidence type="ECO:0000256" key="5">
    <source>
        <dbReference type="ARBA" id="ARBA00022870"/>
    </source>
</evidence>
<dbReference type="GO" id="GO:0016020">
    <property type="term" value="C:membrane"/>
    <property type="evidence" value="ECO:0007669"/>
    <property type="project" value="InterPro"/>
</dbReference>
<evidence type="ECO:0000256" key="6">
    <source>
        <dbReference type="ARBA" id="ARBA00022989"/>
    </source>
</evidence>
<keyword evidence="5" id="KW-1043">Host membrane</keyword>
<evidence type="ECO:0000256" key="4">
    <source>
        <dbReference type="ARBA" id="ARBA00022692"/>
    </source>
</evidence>
<evidence type="ECO:0000256" key="3">
    <source>
        <dbReference type="ARBA" id="ARBA00022518"/>
    </source>
</evidence>
<evidence type="ECO:0000256" key="1">
    <source>
        <dbReference type="ARBA" id="ARBA00004313"/>
    </source>
</evidence>
<keyword evidence="11" id="KW-1185">Reference proteome</keyword>
<evidence type="ECO:0000256" key="7">
    <source>
        <dbReference type="ARBA" id="ARBA00023136"/>
    </source>
</evidence>
<comment type="subcellular location">
    <subcellularLocation>
        <location evidence="2">Host endoplasmic reticulum</location>
    </subcellularLocation>
    <subcellularLocation>
        <location evidence="1">Host membrane</location>
        <topology evidence="1">Single-pass type I membrane protein</topology>
    </subcellularLocation>
</comment>
<dbReference type="InterPro" id="IPR005041">
    <property type="entry name" value="Adeno_E3B"/>
</dbReference>
<keyword evidence="8" id="KW-1038">Host endoplasmic reticulum</keyword>
<keyword evidence="7 9" id="KW-0472">Membrane</keyword>
<dbReference type="GO" id="GO:0033644">
    <property type="term" value="C:host cell membrane"/>
    <property type="evidence" value="ECO:0007669"/>
    <property type="project" value="UniProtKB-SubCell"/>
</dbReference>
<name>A0A9W3HRC1_9ADEN</name>
<dbReference type="RefSeq" id="YP_067927.1">
    <property type="nucleotide sequence ID" value="NC_006144.1"/>
</dbReference>
<gene>
    <name evidence="10" type="primary">E3</name>
</gene>
<evidence type="ECO:0000256" key="2">
    <source>
        <dbReference type="ARBA" id="ARBA00004354"/>
    </source>
</evidence>
<feature type="transmembrane region" description="Helical" evidence="9">
    <location>
        <begin position="42"/>
        <end position="72"/>
    </location>
</feature>
<dbReference type="GO" id="GO:0044165">
    <property type="term" value="C:host cell endoplasmic reticulum"/>
    <property type="evidence" value="ECO:0007669"/>
    <property type="project" value="UniProtKB-SubCell"/>
</dbReference>
<dbReference type="Proteomes" id="UP000113783">
    <property type="component" value="Segment"/>
</dbReference>
<organism evidence="10 11">
    <name type="scientific">Simian adenovirus 3</name>
    <dbReference type="NCBI Taxonomy" id="38420"/>
    <lineage>
        <taxon>Viruses</taxon>
        <taxon>Varidnaviria</taxon>
        <taxon>Bamfordvirae</taxon>
        <taxon>Preplasmiviricota</taxon>
        <taxon>Polisuviricotina</taxon>
        <taxon>Pharingeaviricetes</taxon>
        <taxon>Rowavirales</taxon>
        <taxon>Adenoviridae</taxon>
        <taxon>Mastadenovirus</taxon>
        <taxon>Mastadenovirus simiae</taxon>
        <taxon>Simian mastadenovirus A</taxon>
    </lineage>
</organism>
<dbReference type="Pfam" id="PF03376">
    <property type="entry name" value="Adeno_E3B"/>
    <property type="match status" value="1"/>
</dbReference>
<sequence>MFSRMAKLTLLLLLLTPVTLFTITFSAAATLQPQCLPPVEVYFVYVLLCCVSICSITCFTFVFLQCIDYFWVRLYYRKHAPQYQNQQIARLLGLP</sequence>
<keyword evidence="3" id="KW-0244">Early protein</keyword>
<dbReference type="EMBL" id="AY598782">
    <property type="protein sequence ID" value="AAT84637.1"/>
    <property type="molecule type" value="Genomic_DNA"/>
</dbReference>
<proteinExistence type="predicted"/>
<keyword evidence="6 9" id="KW-1133">Transmembrane helix</keyword>
<evidence type="ECO:0000313" key="11">
    <source>
        <dbReference type="Proteomes" id="UP000113783"/>
    </source>
</evidence>
<evidence type="ECO:0000256" key="8">
    <source>
        <dbReference type="ARBA" id="ARBA00023184"/>
    </source>
</evidence>
<reference evidence="10 11" key="1">
    <citation type="journal article" date="2004" name="J. Gen. Virol.">
        <title>Analysis of the first complete genome sequence of an Old World monkey adenovirus reveals a lineage distinct from the six human adenovirus species.</title>
        <authorList>
            <person name="Kovacs G.M."/>
            <person name="Davison A.J."/>
            <person name="Zakhartchouk A.N."/>
            <person name="Harrach B."/>
        </authorList>
    </citation>
    <scope>NUCLEOTIDE SEQUENCE [LARGE SCALE GENOMIC DNA]</scope>
    <source>
        <strain evidence="10">ATCC VR-1449</strain>
    </source>
</reference>
<protein>
    <submittedName>
        <fullName evidence="10">E3 RID-alpha</fullName>
    </submittedName>
</protein>
<evidence type="ECO:0000313" key="10">
    <source>
        <dbReference type="EMBL" id="AAT84637.1"/>
    </source>
</evidence>
<accession>A0A9W3HRC1</accession>